<dbReference type="SMART" id="SM00147">
    <property type="entry name" value="RasGEF"/>
    <property type="match status" value="1"/>
</dbReference>
<dbReference type="PANTHER" id="PTHR23113">
    <property type="entry name" value="GUANINE NUCLEOTIDE EXCHANGE FACTOR"/>
    <property type="match status" value="1"/>
</dbReference>
<accession>A0A6P6XXX4</accession>
<keyword evidence="5" id="KW-1185">Reference proteome</keyword>
<dbReference type="InterPro" id="IPR036964">
    <property type="entry name" value="RASGEF_cat_dom_sf"/>
</dbReference>
<evidence type="ECO:0000256" key="1">
    <source>
        <dbReference type="ARBA" id="ARBA00022658"/>
    </source>
</evidence>
<organism evidence="5 6">
    <name type="scientific">Dermatophagoides pteronyssinus</name>
    <name type="common">European house dust mite</name>
    <dbReference type="NCBI Taxonomy" id="6956"/>
    <lineage>
        <taxon>Eukaryota</taxon>
        <taxon>Metazoa</taxon>
        <taxon>Ecdysozoa</taxon>
        <taxon>Arthropoda</taxon>
        <taxon>Chelicerata</taxon>
        <taxon>Arachnida</taxon>
        <taxon>Acari</taxon>
        <taxon>Acariformes</taxon>
        <taxon>Sarcoptiformes</taxon>
        <taxon>Astigmata</taxon>
        <taxon>Psoroptidia</taxon>
        <taxon>Analgoidea</taxon>
        <taxon>Pyroglyphidae</taxon>
        <taxon>Dermatophagoidinae</taxon>
        <taxon>Dermatophagoides</taxon>
    </lineage>
</organism>
<dbReference type="InterPro" id="IPR023578">
    <property type="entry name" value="Ras_GEF_dom_sf"/>
</dbReference>
<dbReference type="PROSITE" id="PS50009">
    <property type="entry name" value="RASGEF_CAT"/>
    <property type="match status" value="1"/>
</dbReference>
<dbReference type="GO" id="GO:0005085">
    <property type="term" value="F:guanyl-nucleotide exchange factor activity"/>
    <property type="evidence" value="ECO:0007669"/>
    <property type="project" value="UniProtKB-KW"/>
</dbReference>
<evidence type="ECO:0000313" key="6">
    <source>
        <dbReference type="RefSeq" id="XP_027197945.1"/>
    </source>
</evidence>
<reference evidence="6" key="1">
    <citation type="submission" date="2025-08" db="UniProtKB">
        <authorList>
            <consortium name="RefSeq"/>
        </authorList>
    </citation>
    <scope>IDENTIFICATION</scope>
    <source>
        <strain evidence="6">Airmid</strain>
    </source>
</reference>
<name>A0A6P6XXX4_DERPT</name>
<dbReference type="RefSeq" id="XP_027197945.1">
    <property type="nucleotide sequence ID" value="XM_027342144.1"/>
</dbReference>
<dbReference type="InParanoid" id="A0A6P6XXX4"/>
<dbReference type="SUPFAM" id="SSF48366">
    <property type="entry name" value="Ras GEF"/>
    <property type="match status" value="1"/>
</dbReference>
<dbReference type="Gene3D" id="1.20.870.10">
    <property type="entry name" value="Son of sevenless (SoS) protein Chain: S domain 1"/>
    <property type="match status" value="1"/>
</dbReference>
<feature type="compositionally biased region" description="Low complexity" evidence="3">
    <location>
        <begin position="152"/>
        <end position="168"/>
    </location>
</feature>
<dbReference type="OrthoDB" id="26687at2759"/>
<dbReference type="InterPro" id="IPR008937">
    <property type="entry name" value="Ras-like_GEF"/>
</dbReference>
<dbReference type="InterPro" id="IPR019804">
    <property type="entry name" value="Ras_G-nucl-exch_fac_CS"/>
</dbReference>
<feature type="region of interest" description="Disordered" evidence="3">
    <location>
        <begin position="303"/>
        <end position="327"/>
    </location>
</feature>
<dbReference type="GO" id="GO:0005886">
    <property type="term" value="C:plasma membrane"/>
    <property type="evidence" value="ECO:0007669"/>
    <property type="project" value="TreeGrafter"/>
</dbReference>
<dbReference type="PROSITE" id="PS00720">
    <property type="entry name" value="RASGEF"/>
    <property type="match status" value="1"/>
</dbReference>
<dbReference type="PANTHER" id="PTHR23113:SF312">
    <property type="entry name" value="RAL GUANINE NUCLEOTIDE DISSOCIATION STIMULATOR-LIKE, ISOFORM E"/>
    <property type="match status" value="1"/>
</dbReference>
<dbReference type="KEGG" id="dpte:113792230"/>
<dbReference type="GeneID" id="113792230"/>
<feature type="region of interest" description="Disordered" evidence="3">
    <location>
        <begin position="206"/>
        <end position="233"/>
    </location>
</feature>
<dbReference type="GO" id="GO:0007265">
    <property type="term" value="P:Ras protein signal transduction"/>
    <property type="evidence" value="ECO:0007669"/>
    <property type="project" value="TreeGrafter"/>
</dbReference>
<dbReference type="Gene3D" id="1.10.840.10">
    <property type="entry name" value="Ras guanine-nucleotide exchange factors catalytic domain"/>
    <property type="match status" value="1"/>
</dbReference>
<dbReference type="AlphaFoldDB" id="A0A6P6XXX4"/>
<gene>
    <name evidence="6" type="primary">LOC113792230</name>
</gene>
<dbReference type="InterPro" id="IPR001895">
    <property type="entry name" value="RASGEF_cat_dom"/>
</dbReference>
<feature type="domain" description="Ras-GEF" evidence="4">
    <location>
        <begin position="440"/>
        <end position="672"/>
    </location>
</feature>
<evidence type="ECO:0000256" key="3">
    <source>
        <dbReference type="SAM" id="MobiDB-lite"/>
    </source>
</evidence>
<keyword evidence="1 2" id="KW-0344">Guanine-nucleotide releasing factor</keyword>
<evidence type="ECO:0000256" key="2">
    <source>
        <dbReference type="PROSITE-ProRule" id="PRU00168"/>
    </source>
</evidence>
<evidence type="ECO:0000313" key="5">
    <source>
        <dbReference type="Proteomes" id="UP000515146"/>
    </source>
</evidence>
<dbReference type="Pfam" id="PF00617">
    <property type="entry name" value="RasGEF"/>
    <property type="match status" value="1"/>
</dbReference>
<proteinExistence type="predicted"/>
<evidence type="ECO:0000259" key="4">
    <source>
        <dbReference type="PROSITE" id="PS50009"/>
    </source>
</evidence>
<dbReference type="OMA" id="TMINTRY"/>
<protein>
    <submittedName>
        <fullName evidence="6">Ras guanine nucleotide exchange factor K-like</fullName>
    </submittedName>
</protein>
<feature type="region of interest" description="Disordered" evidence="3">
    <location>
        <begin position="147"/>
        <end position="170"/>
    </location>
</feature>
<dbReference type="Proteomes" id="UP000515146">
    <property type="component" value="Unplaced"/>
</dbReference>
<sequence>MMPTPTISLAATTHSVSNNNNTATTNANNKNNNNEKINQVITPNNHLDSIIISTSNDNTNGFCYPKSVMAKSSIVSNIDPTNSDQISNNDHQSRLRRHMTEEMNEDSIYNVYLKKITYTCNNILNKQQKLQSDNFITRCDQVDYSSSKNLKKNGNNKMNHNQQQDDQQSLQWETRQLRQIKAATMEHLVQFILLQTEYQQQQHNNYNESKSSQQHHNDHSDSDEESQLESSDLMEERNNVAHVMHVLFATYRQFYYPWQLFTEIIRQKPFVSTKQFNFILFYWLNNYPEDFWTPCQPSMANSNTNYIDDQASSHNNNGSPENGNQLLDDQSSLCSEYASSSSLSSNHASYTTPSLSLSSTSNNVSNNSSLSSTSISSSRFSPLTLADQLISLRHIDEEVKKHCLHLLDMKKENTTNSSTLNSHSSIHKSVNKSSSIIELDPKFVAQQLTAIDLENFLALKPYTLLSNVRSKTRIETMIRNFNLLSRHVIITILQHSTPHQVTIHWIEIAHHLRKMRNFNSLKAIIAGLTNESIYRLKTTVWNKLPRNSITTFQNMSSIVDDVNNQTMLRHTQLFIEGTSKVSLEDSFGTVPYLGTFLTDITMINTRYENYIKTEKGKKLINFEKCAKQYEILMQMQLLQKNAIAGLQQQQQQNYQHQIYSLNHYLSLRSQSVPSIPRVARIFRNWFQLNESDLPSDRECYQISLGIESPSTKNGKK</sequence>